<gene>
    <name evidence="2" type="ORF">OJ252_1020</name>
</gene>
<feature type="region of interest" description="Disordered" evidence="1">
    <location>
        <begin position="191"/>
        <end position="210"/>
    </location>
</feature>
<organism evidence="2 3">
    <name type="scientific">Cryptosporidium canis</name>
    <dbReference type="NCBI Taxonomy" id="195482"/>
    <lineage>
        <taxon>Eukaryota</taxon>
        <taxon>Sar</taxon>
        <taxon>Alveolata</taxon>
        <taxon>Apicomplexa</taxon>
        <taxon>Conoidasida</taxon>
        <taxon>Coccidia</taxon>
        <taxon>Eucoccidiorida</taxon>
        <taxon>Eimeriorina</taxon>
        <taxon>Cryptosporidiidae</taxon>
        <taxon>Cryptosporidium</taxon>
    </lineage>
</organism>
<comment type="caution">
    <text evidence="2">The sequence shown here is derived from an EMBL/GenBank/DDBJ whole genome shotgun (WGS) entry which is preliminary data.</text>
</comment>
<dbReference type="Proteomes" id="UP001071777">
    <property type="component" value="Unassembled WGS sequence"/>
</dbReference>
<dbReference type="EMBL" id="JAPCXB010000036">
    <property type="protein sequence ID" value="KAJ1613304.1"/>
    <property type="molecule type" value="Genomic_DNA"/>
</dbReference>
<evidence type="ECO:0000256" key="1">
    <source>
        <dbReference type="SAM" id="MobiDB-lite"/>
    </source>
</evidence>
<proteinExistence type="predicted"/>
<protein>
    <submittedName>
        <fullName evidence="2">Uncharacterized protein</fullName>
    </submittedName>
</protein>
<evidence type="ECO:0000313" key="2">
    <source>
        <dbReference type="EMBL" id="KAJ1613304.1"/>
    </source>
</evidence>
<accession>A0ABQ8P973</accession>
<name>A0ABQ8P973_9CRYT</name>
<keyword evidence="3" id="KW-1185">Reference proteome</keyword>
<reference evidence="2" key="1">
    <citation type="submission" date="2022-10" db="EMBL/GenBank/DDBJ databases">
        <title>Adaptive evolution leads to modifications in subtelomeric GC content in a zoonotic Cryptosporidium species.</title>
        <authorList>
            <person name="Li J."/>
            <person name="Feng Y."/>
            <person name="Xiao L."/>
        </authorList>
    </citation>
    <scope>NUCLEOTIDE SEQUENCE</scope>
    <source>
        <strain evidence="2">25894</strain>
    </source>
</reference>
<evidence type="ECO:0000313" key="3">
    <source>
        <dbReference type="Proteomes" id="UP001071777"/>
    </source>
</evidence>
<sequence>MNQIKPIIKLKGIEQIWKNSTDILSLEEISIIQKSLKCMSNEVKDLKDSKNTLSYSEVFDVYNRFGELINCFVTHFDFNRVQILSQRRSIAKYAYHILVCIINIIGDRCPHLDKESLIKSCQICLNYYFPSKAIKTLESYPNKPDLETNDTTKWFDSNRYLDQYGTPPRNAFSTDIANILPIPSPFNFSLASPSSSKNPTNHQPVTRYNSSENCFSDYPSLRIQADHEESLSGQSEFFPSEFQLPLPIEEAKRKLREKLLKKEMYESKKLKNLEFGQQQDFSHLNSPFKNKSLFHSWGSEQSDKSDLQVEDLVGCSINSQRSSKGFNFRRRPQFQPDMWESTKVAAQLAETLPEPHRTRRIRREIYQQSIERSVELLKSLEICNNFRPGVLTKTMIHTVEGIIDH</sequence>